<keyword evidence="2" id="KW-1185">Reference proteome</keyword>
<comment type="caution">
    <text evidence="1">The sequence shown here is derived from an EMBL/GenBank/DDBJ whole genome shotgun (WGS) entry which is preliminary data.</text>
</comment>
<dbReference type="EMBL" id="JABMCB010000121">
    <property type="protein sequence ID" value="NUU74007.1"/>
    <property type="molecule type" value="Genomic_DNA"/>
</dbReference>
<evidence type="ECO:0000313" key="2">
    <source>
        <dbReference type="Proteomes" id="UP000526125"/>
    </source>
</evidence>
<reference evidence="1 2" key="1">
    <citation type="submission" date="2020-05" db="EMBL/GenBank/DDBJ databases">
        <title>Genome Sequencing of Type Strains.</title>
        <authorList>
            <person name="Lemaire J.F."/>
            <person name="Inderbitzin P."/>
            <person name="Gregorio O.A."/>
            <person name="Collins S.B."/>
            <person name="Wespe N."/>
            <person name="Knight-Connoni V."/>
        </authorList>
    </citation>
    <scope>NUCLEOTIDE SEQUENCE [LARGE SCALE GENOMIC DNA]</scope>
    <source>
        <strain evidence="1 2">LMG 21957</strain>
    </source>
</reference>
<dbReference type="Proteomes" id="UP000526125">
    <property type="component" value="Unassembled WGS sequence"/>
</dbReference>
<protein>
    <submittedName>
        <fullName evidence="1">Uncharacterized protein</fullName>
    </submittedName>
</protein>
<name>A0A7Y6BS40_9BACL</name>
<evidence type="ECO:0000313" key="1">
    <source>
        <dbReference type="EMBL" id="NUU74007.1"/>
    </source>
</evidence>
<sequence>MKYKRDITTVEEISSLEPETLNHVLSEIGYDPSAGDFFFIKSDPNKVHIIENVDPENRSVLYYNDGKTINVDETLPLFSAGTLIQILGVHQSVDLRDMKGSWLLIFDDRKVIESEDGELLVSFLWRALQILVAENILE</sequence>
<proteinExistence type="predicted"/>
<accession>A0A7Y6BS40</accession>
<organism evidence="1 2">
    <name type="scientific">Paenibacillus xylanilyticus</name>
    <dbReference type="NCBI Taxonomy" id="248903"/>
    <lineage>
        <taxon>Bacteria</taxon>
        <taxon>Bacillati</taxon>
        <taxon>Bacillota</taxon>
        <taxon>Bacilli</taxon>
        <taxon>Bacillales</taxon>
        <taxon>Paenibacillaceae</taxon>
        <taxon>Paenibacillus</taxon>
    </lineage>
</organism>
<dbReference type="RefSeq" id="WP_175393991.1">
    <property type="nucleotide sequence ID" value="NZ_JABMCB010000121.1"/>
</dbReference>
<dbReference type="AlphaFoldDB" id="A0A7Y6BS40"/>
<gene>
    <name evidence="1" type="ORF">HP552_01760</name>
</gene>